<name>A0A2N5TE11_9BASI</name>
<dbReference type="EMBL" id="PGCI01000626">
    <property type="protein sequence ID" value="PLW23709.1"/>
    <property type="molecule type" value="Genomic_DNA"/>
</dbReference>
<reference evidence="1 2" key="1">
    <citation type="submission" date="2017-11" db="EMBL/GenBank/DDBJ databases">
        <title>De novo assembly and phasing of dikaryotic genomes from two isolates of Puccinia coronata f. sp. avenae, the causal agent of oat crown rust.</title>
        <authorList>
            <person name="Miller M.E."/>
            <person name="Zhang Y."/>
            <person name="Omidvar V."/>
            <person name="Sperschneider J."/>
            <person name="Schwessinger B."/>
            <person name="Raley C."/>
            <person name="Palmer J.M."/>
            <person name="Garnica D."/>
            <person name="Upadhyaya N."/>
            <person name="Rathjen J."/>
            <person name="Taylor J.M."/>
            <person name="Park R.F."/>
            <person name="Dodds P.N."/>
            <person name="Hirsch C.D."/>
            <person name="Kianian S.F."/>
            <person name="Figueroa M."/>
        </authorList>
    </citation>
    <scope>NUCLEOTIDE SEQUENCE [LARGE SCALE GENOMIC DNA]</scope>
    <source>
        <strain evidence="1">12SD80</strain>
    </source>
</reference>
<gene>
    <name evidence="1" type="ORF">PCASD_16770</name>
</gene>
<organism evidence="1 2">
    <name type="scientific">Puccinia coronata f. sp. avenae</name>
    <dbReference type="NCBI Taxonomy" id="200324"/>
    <lineage>
        <taxon>Eukaryota</taxon>
        <taxon>Fungi</taxon>
        <taxon>Dikarya</taxon>
        <taxon>Basidiomycota</taxon>
        <taxon>Pucciniomycotina</taxon>
        <taxon>Pucciniomycetes</taxon>
        <taxon>Pucciniales</taxon>
        <taxon>Pucciniaceae</taxon>
        <taxon>Puccinia</taxon>
    </lineage>
</organism>
<accession>A0A2N5TE11</accession>
<evidence type="ECO:0000313" key="2">
    <source>
        <dbReference type="Proteomes" id="UP000235392"/>
    </source>
</evidence>
<proteinExistence type="predicted"/>
<protein>
    <submittedName>
        <fullName evidence="1">Uncharacterized protein</fullName>
    </submittedName>
</protein>
<sequence length="84" mass="9412">MFVVTVALHSRQPRVQSLLLPAQVQVQQPVSCYTTAANERLQSGFETKRQMFPIESAGHVRLTPLRKPLLECLFQHSNPVGDPS</sequence>
<dbReference type="Proteomes" id="UP000235392">
    <property type="component" value="Unassembled WGS sequence"/>
</dbReference>
<evidence type="ECO:0000313" key="1">
    <source>
        <dbReference type="EMBL" id="PLW23709.1"/>
    </source>
</evidence>
<comment type="caution">
    <text evidence="1">The sequence shown here is derived from an EMBL/GenBank/DDBJ whole genome shotgun (WGS) entry which is preliminary data.</text>
</comment>
<dbReference type="AlphaFoldDB" id="A0A2N5TE11"/>